<evidence type="ECO:0000313" key="2">
    <source>
        <dbReference type="EMBL" id="RDE22933.1"/>
    </source>
</evidence>
<dbReference type="InterPro" id="IPR050508">
    <property type="entry name" value="Methyltransf_Superfamily"/>
</dbReference>
<keyword evidence="2" id="KW-0808">Transferase</keyword>
<dbReference type="RefSeq" id="WP_114695567.1">
    <property type="nucleotide sequence ID" value="NZ_QQOH01000002.1"/>
</dbReference>
<protein>
    <submittedName>
        <fullName evidence="2">Class I SAM-dependent methyltransferase</fullName>
    </submittedName>
</protein>
<comment type="caution">
    <text evidence="2">The sequence shown here is derived from an EMBL/GenBank/DDBJ whole genome shotgun (WGS) entry which is preliminary data.</text>
</comment>
<feature type="domain" description="Methyltransferase type 11" evidence="1">
    <location>
        <begin position="45"/>
        <end position="136"/>
    </location>
</feature>
<keyword evidence="3" id="KW-1185">Reference proteome</keyword>
<dbReference type="SUPFAM" id="SSF53335">
    <property type="entry name" value="S-adenosyl-L-methionine-dependent methyltransferases"/>
    <property type="match status" value="1"/>
</dbReference>
<gene>
    <name evidence="2" type="ORF">DV711_10290</name>
</gene>
<organism evidence="2 3">
    <name type="scientific">Motiliproteus coralliicola</name>
    <dbReference type="NCBI Taxonomy" id="2283196"/>
    <lineage>
        <taxon>Bacteria</taxon>
        <taxon>Pseudomonadati</taxon>
        <taxon>Pseudomonadota</taxon>
        <taxon>Gammaproteobacteria</taxon>
        <taxon>Oceanospirillales</taxon>
        <taxon>Oceanospirillaceae</taxon>
        <taxon>Motiliproteus</taxon>
    </lineage>
</organism>
<dbReference type="GO" id="GO:0008757">
    <property type="term" value="F:S-adenosylmethionine-dependent methyltransferase activity"/>
    <property type="evidence" value="ECO:0007669"/>
    <property type="project" value="InterPro"/>
</dbReference>
<dbReference type="Proteomes" id="UP000253769">
    <property type="component" value="Unassembled WGS sequence"/>
</dbReference>
<dbReference type="AlphaFoldDB" id="A0A369WNY5"/>
<evidence type="ECO:0000259" key="1">
    <source>
        <dbReference type="Pfam" id="PF08241"/>
    </source>
</evidence>
<dbReference type="Pfam" id="PF08241">
    <property type="entry name" value="Methyltransf_11"/>
    <property type="match status" value="1"/>
</dbReference>
<name>A0A369WNY5_9GAMM</name>
<accession>A0A369WNY5</accession>
<dbReference type="PANTHER" id="PTHR42912">
    <property type="entry name" value="METHYLTRANSFERASE"/>
    <property type="match status" value="1"/>
</dbReference>
<dbReference type="Gene3D" id="3.40.50.150">
    <property type="entry name" value="Vaccinia Virus protein VP39"/>
    <property type="match status" value="1"/>
</dbReference>
<keyword evidence="2" id="KW-0489">Methyltransferase</keyword>
<evidence type="ECO:0000313" key="3">
    <source>
        <dbReference type="Proteomes" id="UP000253769"/>
    </source>
</evidence>
<dbReference type="OrthoDB" id="9801538at2"/>
<dbReference type="InterPro" id="IPR029063">
    <property type="entry name" value="SAM-dependent_MTases_sf"/>
</dbReference>
<dbReference type="CDD" id="cd02440">
    <property type="entry name" value="AdoMet_MTases"/>
    <property type="match status" value="1"/>
</dbReference>
<proteinExistence type="predicted"/>
<sequence length="222" mass="24528">MTQLFDDWPDPYEQWFQTPIGQLVYQTELALILDQVQPQAGENVLDAGCGSGIFTAPLIERGVRITGVDLSLPMLSRATARLPQARFAAADIGKLPFADNTFDKCVSITALEFIEDAEQALGELFRVTRPGGKVVVATLNSLSPWAARRHDNAKQDKDSVFNHAWFRSPDELLALTPISGETHTAVHFDKHCELAEAKAIEQQGLQQQRNDGAFLIGSWIKP</sequence>
<reference evidence="2 3" key="1">
    <citation type="submission" date="2018-07" db="EMBL/GenBank/DDBJ databases">
        <title>Motiliproteus coralliicola sp. nov., a bacterium isolated from Coral.</title>
        <authorList>
            <person name="Wang G."/>
        </authorList>
    </citation>
    <scope>NUCLEOTIDE SEQUENCE [LARGE SCALE GENOMIC DNA]</scope>
    <source>
        <strain evidence="2 3">C34</strain>
    </source>
</reference>
<dbReference type="GO" id="GO:0032259">
    <property type="term" value="P:methylation"/>
    <property type="evidence" value="ECO:0007669"/>
    <property type="project" value="UniProtKB-KW"/>
</dbReference>
<dbReference type="EMBL" id="QQOH01000002">
    <property type="protein sequence ID" value="RDE22933.1"/>
    <property type="molecule type" value="Genomic_DNA"/>
</dbReference>
<dbReference type="InterPro" id="IPR013216">
    <property type="entry name" value="Methyltransf_11"/>
</dbReference>